<gene>
    <name evidence="9" type="ORF">CDAUBV1_LOCUS11362</name>
</gene>
<evidence type="ECO:0000256" key="2">
    <source>
        <dbReference type="ARBA" id="ARBA00007116"/>
    </source>
</evidence>
<dbReference type="InterPro" id="IPR057268">
    <property type="entry name" value="Ribosomal_L18"/>
</dbReference>
<organism evidence="9 10">
    <name type="scientific">Calicophoron daubneyi</name>
    <name type="common">Rumen fluke</name>
    <name type="synonym">Paramphistomum daubneyi</name>
    <dbReference type="NCBI Taxonomy" id="300641"/>
    <lineage>
        <taxon>Eukaryota</taxon>
        <taxon>Metazoa</taxon>
        <taxon>Spiralia</taxon>
        <taxon>Lophotrochozoa</taxon>
        <taxon>Platyhelminthes</taxon>
        <taxon>Trematoda</taxon>
        <taxon>Digenea</taxon>
        <taxon>Plagiorchiida</taxon>
        <taxon>Pronocephalata</taxon>
        <taxon>Paramphistomoidea</taxon>
        <taxon>Paramphistomidae</taxon>
        <taxon>Calicophoron</taxon>
    </lineage>
</organism>
<dbReference type="FunFam" id="3.30.420.80:FF:000005">
    <property type="entry name" value="39S ribosomal protein L18, mitochondrial"/>
    <property type="match status" value="1"/>
</dbReference>
<dbReference type="GO" id="GO:0006412">
    <property type="term" value="P:translation"/>
    <property type="evidence" value="ECO:0007669"/>
    <property type="project" value="InterPro"/>
</dbReference>
<dbReference type="GO" id="GO:0003735">
    <property type="term" value="F:structural constituent of ribosome"/>
    <property type="evidence" value="ECO:0007669"/>
    <property type="project" value="InterPro"/>
</dbReference>
<feature type="compositionally biased region" description="Basic and acidic residues" evidence="8">
    <location>
        <begin position="247"/>
        <end position="258"/>
    </location>
</feature>
<comment type="subcellular location">
    <subcellularLocation>
        <location evidence="1">Mitochondrion</location>
    </subcellularLocation>
</comment>
<evidence type="ECO:0000256" key="7">
    <source>
        <dbReference type="ARBA" id="ARBA00082661"/>
    </source>
</evidence>
<dbReference type="CDD" id="cd00432">
    <property type="entry name" value="Ribosomal_L18_L5e"/>
    <property type="match status" value="1"/>
</dbReference>
<evidence type="ECO:0000256" key="4">
    <source>
        <dbReference type="ARBA" id="ARBA00023128"/>
    </source>
</evidence>
<feature type="region of interest" description="Disordered" evidence="8">
    <location>
        <begin position="247"/>
        <end position="273"/>
    </location>
</feature>
<dbReference type="InterPro" id="IPR005484">
    <property type="entry name" value="Ribosomal_uL18_bac/plant/anim"/>
</dbReference>
<dbReference type="AlphaFoldDB" id="A0AAV2TJS9"/>
<keyword evidence="3" id="KW-0689">Ribosomal protein</keyword>
<protein>
    <recommendedName>
        <fullName evidence="6">Large ribosomal subunit protein uL18m</fullName>
    </recommendedName>
    <alternativeName>
        <fullName evidence="7">39S ribosomal protein L18, mitochondrial</fullName>
    </alternativeName>
</protein>
<comment type="caution">
    <text evidence="9">The sequence shown here is derived from an EMBL/GenBank/DDBJ whole genome shotgun (WGS) entry which is preliminary data.</text>
</comment>
<dbReference type="GO" id="GO:0005840">
    <property type="term" value="C:ribosome"/>
    <property type="evidence" value="ECO:0007669"/>
    <property type="project" value="UniProtKB-KW"/>
</dbReference>
<name>A0AAV2TJS9_CALDB</name>
<keyword evidence="5" id="KW-0687">Ribonucleoprotein</keyword>
<evidence type="ECO:0000256" key="6">
    <source>
        <dbReference type="ARBA" id="ARBA00069051"/>
    </source>
</evidence>
<keyword evidence="4" id="KW-0496">Mitochondrion</keyword>
<dbReference type="EMBL" id="CAXLJL010000378">
    <property type="protein sequence ID" value="CAL5137091.1"/>
    <property type="molecule type" value="Genomic_DNA"/>
</dbReference>
<dbReference type="GO" id="GO:0005743">
    <property type="term" value="C:mitochondrial inner membrane"/>
    <property type="evidence" value="ECO:0007669"/>
    <property type="project" value="UniProtKB-ARBA"/>
</dbReference>
<dbReference type="PANTHER" id="PTHR12899:SF3">
    <property type="entry name" value="LARGE RIBOSOMAL SUBUNIT PROTEIN UL18M"/>
    <property type="match status" value="1"/>
</dbReference>
<dbReference type="SUPFAM" id="SSF53137">
    <property type="entry name" value="Translational machinery components"/>
    <property type="match status" value="1"/>
</dbReference>
<sequence>MLAMNMRISVLCQPTRNFANIIYKNRNPRNLELMGLAPKRKGWEFQSPRIDYWHKVCFKKDSKHTTAFIMHSSSFVVTSASTNEPNIRKHLYSCVDVSAAENIGRVLAVRCHRCGIIDLFFDTVETPLTSQSVKAFYNALIEGGLSLTESEEVLPPEPLGVDYDSMTEEEKRSMYPSLIENLRTIPDWSDLPYPYSLRPKAGPRKNRNDHQILSKVRRGMVWDEFYHRMVLPRNKAYWQHELERRRMKELEESSKPSDDNAVETLVPEKWRLE</sequence>
<evidence type="ECO:0000256" key="5">
    <source>
        <dbReference type="ARBA" id="ARBA00023274"/>
    </source>
</evidence>
<evidence type="ECO:0000256" key="8">
    <source>
        <dbReference type="SAM" id="MobiDB-lite"/>
    </source>
</evidence>
<proteinExistence type="inferred from homology"/>
<evidence type="ECO:0000256" key="1">
    <source>
        <dbReference type="ARBA" id="ARBA00004173"/>
    </source>
</evidence>
<accession>A0AAV2TJS9</accession>
<evidence type="ECO:0000313" key="9">
    <source>
        <dbReference type="EMBL" id="CAL5137091.1"/>
    </source>
</evidence>
<dbReference type="InterPro" id="IPR036967">
    <property type="entry name" value="Ribosomal_uS11_sf"/>
</dbReference>
<dbReference type="Gene3D" id="3.30.420.80">
    <property type="entry name" value="Ribosomal protein S11"/>
    <property type="match status" value="1"/>
</dbReference>
<reference evidence="9" key="1">
    <citation type="submission" date="2024-06" db="EMBL/GenBank/DDBJ databases">
        <authorList>
            <person name="Liu X."/>
            <person name="Lenzi L."/>
            <person name="Haldenby T S."/>
            <person name="Uol C."/>
        </authorList>
    </citation>
    <scope>NUCLEOTIDE SEQUENCE</scope>
</reference>
<dbReference type="Proteomes" id="UP001497525">
    <property type="component" value="Unassembled WGS sequence"/>
</dbReference>
<dbReference type="GO" id="GO:0008097">
    <property type="term" value="F:5S rRNA binding"/>
    <property type="evidence" value="ECO:0007669"/>
    <property type="project" value="TreeGrafter"/>
</dbReference>
<dbReference type="PANTHER" id="PTHR12899">
    <property type="entry name" value="39S RIBOSOMAL PROTEIN L18, MITOCHONDRIAL"/>
    <property type="match status" value="1"/>
</dbReference>
<dbReference type="GO" id="GO:1990904">
    <property type="term" value="C:ribonucleoprotein complex"/>
    <property type="evidence" value="ECO:0007669"/>
    <property type="project" value="UniProtKB-KW"/>
</dbReference>
<evidence type="ECO:0000313" key="10">
    <source>
        <dbReference type="Proteomes" id="UP001497525"/>
    </source>
</evidence>
<evidence type="ECO:0000256" key="3">
    <source>
        <dbReference type="ARBA" id="ARBA00022980"/>
    </source>
</evidence>
<comment type="similarity">
    <text evidence="2">Belongs to the universal ribosomal protein uL18 family.</text>
</comment>